<evidence type="ECO:0000313" key="1">
    <source>
        <dbReference type="EMBL" id="MFD1203448.1"/>
    </source>
</evidence>
<dbReference type="EMBL" id="JBHTLY010000014">
    <property type="protein sequence ID" value="MFD1203448.1"/>
    <property type="molecule type" value="Genomic_DNA"/>
</dbReference>
<sequence length="96" mass="9718">MSNDRTLMRQGTQRSGPGYSIGFISSTLRPTAQGGGIAARFGISSASTRHTVELGPGDSSPLPDGGLLEVLEIFVSPDGAETAAAVTITDGRSPAA</sequence>
<name>A0ABW3TVF3_9MICO</name>
<comment type="caution">
    <text evidence="1">The sequence shown here is derived from an EMBL/GenBank/DDBJ whole genome shotgun (WGS) entry which is preliminary data.</text>
</comment>
<proteinExistence type="predicted"/>
<dbReference type="RefSeq" id="WP_343962263.1">
    <property type="nucleotide sequence ID" value="NZ_BAAAKZ010000016.1"/>
</dbReference>
<evidence type="ECO:0000313" key="2">
    <source>
        <dbReference type="Proteomes" id="UP001597181"/>
    </source>
</evidence>
<protein>
    <submittedName>
        <fullName evidence="1">Uncharacterized protein</fullName>
    </submittedName>
</protein>
<organism evidence="1 2">
    <name type="scientific">Leucobacter albus</name>
    <dbReference type="NCBI Taxonomy" id="272210"/>
    <lineage>
        <taxon>Bacteria</taxon>
        <taxon>Bacillati</taxon>
        <taxon>Actinomycetota</taxon>
        <taxon>Actinomycetes</taxon>
        <taxon>Micrococcales</taxon>
        <taxon>Microbacteriaceae</taxon>
        <taxon>Leucobacter</taxon>
    </lineage>
</organism>
<gene>
    <name evidence="1" type="ORF">ACFQ3U_16270</name>
</gene>
<accession>A0ABW3TVF3</accession>
<dbReference type="Proteomes" id="UP001597181">
    <property type="component" value="Unassembled WGS sequence"/>
</dbReference>
<keyword evidence="2" id="KW-1185">Reference proteome</keyword>
<reference evidence="2" key="1">
    <citation type="journal article" date="2019" name="Int. J. Syst. Evol. Microbiol.">
        <title>The Global Catalogue of Microorganisms (GCM) 10K type strain sequencing project: providing services to taxonomists for standard genome sequencing and annotation.</title>
        <authorList>
            <consortium name="The Broad Institute Genomics Platform"/>
            <consortium name="The Broad Institute Genome Sequencing Center for Infectious Disease"/>
            <person name="Wu L."/>
            <person name="Ma J."/>
        </authorList>
    </citation>
    <scope>NUCLEOTIDE SEQUENCE [LARGE SCALE GENOMIC DNA]</scope>
    <source>
        <strain evidence="2">CCUG 50213</strain>
    </source>
</reference>